<dbReference type="AlphaFoldDB" id="A0A7M3V8X7"/>
<proteinExistence type="predicted"/>
<gene>
    <name evidence="1" type="ORF">FJR03_00020</name>
</gene>
<reference evidence="1 2" key="1">
    <citation type="submission" date="2019-06" db="EMBL/GenBank/DDBJ databases">
        <title>Sulfurimonas gotlandica sp. nov., a chemoautotrophic and psychrotolerant epsilonproteobacterium isolated from a pelagic redoxcline, and an emended description of the genus Sulfurimonas.</title>
        <authorList>
            <person name="Wang S."/>
            <person name="Jiang L."/>
            <person name="Shao Z."/>
        </authorList>
    </citation>
    <scope>NUCLEOTIDE SEQUENCE [LARGE SCALE GENOMIC DNA]</scope>
    <source>
        <strain evidence="1 2">B2</strain>
    </source>
</reference>
<dbReference type="Pfam" id="PF09982">
    <property type="entry name" value="LpxR"/>
    <property type="match status" value="1"/>
</dbReference>
<sequence length="318" mass="36724">MLNKIILLILLISSLFSETLEVKNITFTTENDSDFRGDNDYTYGSEISILFYRKDLNNSLLHIPFTDYKLQDNYISFSYAHQIYTPEDLKNQNLILNDRPYAGYMYFKSGLYQSYNKTLKSLVFQLGMLGPSTNMDRVQEVIHANIGSDVPEGWDNQLKNELVIQINYGYKEYMELSNKSVFIPEYGFELGNASTKVFVAGLYRWGDIPKDYGSTQIDNTNANKIPLDPNRQYKNAWSYCLNLSFKANLIARDIFLDGNTFLDSHNVDKNIFVAEVGYGVSVNYGHLSIDYLRKHLSHQFKTQNRIPNYGSLVISYNF</sequence>
<name>A0A7M3V8X7_9BACT</name>
<organism evidence="1 2">
    <name type="scientific">Sulfurimonas marina</name>
    <dbReference type="NCBI Taxonomy" id="2590551"/>
    <lineage>
        <taxon>Bacteria</taxon>
        <taxon>Pseudomonadati</taxon>
        <taxon>Campylobacterota</taxon>
        <taxon>Epsilonproteobacteria</taxon>
        <taxon>Campylobacterales</taxon>
        <taxon>Sulfurimonadaceae</taxon>
        <taxon>Sulfurimonas</taxon>
    </lineage>
</organism>
<dbReference type="Proteomes" id="UP000593910">
    <property type="component" value="Chromosome"/>
</dbReference>
<dbReference type="EMBL" id="CP041165">
    <property type="protein sequence ID" value="QOP40210.1"/>
    <property type="molecule type" value="Genomic_DNA"/>
</dbReference>
<dbReference type="RefSeq" id="WP_193113643.1">
    <property type="nucleotide sequence ID" value="NZ_CP041165.1"/>
</dbReference>
<dbReference type="InterPro" id="IPR037107">
    <property type="entry name" value="Put_OMP_sf"/>
</dbReference>
<dbReference type="KEGG" id="smax:FJR03_00020"/>
<dbReference type="InterPro" id="IPR018707">
    <property type="entry name" value="LpxR"/>
</dbReference>
<evidence type="ECO:0000313" key="2">
    <source>
        <dbReference type="Proteomes" id="UP000593910"/>
    </source>
</evidence>
<accession>A0A7M3V8X7</accession>
<keyword evidence="2" id="KW-1185">Reference proteome</keyword>
<evidence type="ECO:0000313" key="1">
    <source>
        <dbReference type="EMBL" id="QOP40210.1"/>
    </source>
</evidence>
<dbReference type="Gene3D" id="2.40.128.140">
    <property type="entry name" value="Outer membrane protein"/>
    <property type="match status" value="1"/>
</dbReference>
<protein>
    <submittedName>
        <fullName evidence="1">Lipid A deacylase LpxR family protein</fullName>
    </submittedName>
</protein>